<dbReference type="SMART" id="SM00867">
    <property type="entry name" value="YceI"/>
    <property type="match status" value="1"/>
</dbReference>
<dbReference type="AlphaFoldDB" id="A0A6S6SUN9"/>
<dbReference type="EMBL" id="CACVAQ010000184">
    <property type="protein sequence ID" value="CAA6812239.1"/>
    <property type="molecule type" value="Genomic_DNA"/>
</dbReference>
<feature type="domain" description="Lipid/polyisoprenoid-binding YceI-like" evidence="2">
    <location>
        <begin position="31"/>
        <end position="198"/>
    </location>
</feature>
<dbReference type="Pfam" id="PF04264">
    <property type="entry name" value="YceI"/>
    <property type="match status" value="1"/>
</dbReference>
<dbReference type="SUPFAM" id="SSF101874">
    <property type="entry name" value="YceI-like"/>
    <property type="match status" value="1"/>
</dbReference>
<evidence type="ECO:0000259" key="2">
    <source>
        <dbReference type="SMART" id="SM00867"/>
    </source>
</evidence>
<feature type="signal peptide" evidence="1">
    <location>
        <begin position="1"/>
        <end position="20"/>
    </location>
</feature>
<dbReference type="PANTHER" id="PTHR34406:SF1">
    <property type="entry name" value="PROTEIN YCEI"/>
    <property type="match status" value="1"/>
</dbReference>
<evidence type="ECO:0000313" key="3">
    <source>
        <dbReference type="EMBL" id="CAA6812239.1"/>
    </source>
</evidence>
<reference evidence="3" key="1">
    <citation type="submission" date="2020-01" db="EMBL/GenBank/DDBJ databases">
        <authorList>
            <person name="Meier V. D."/>
            <person name="Meier V D."/>
        </authorList>
    </citation>
    <scope>NUCLEOTIDE SEQUENCE</scope>
    <source>
        <strain evidence="3">HLG_WM_MAG_10</strain>
    </source>
</reference>
<dbReference type="PANTHER" id="PTHR34406">
    <property type="entry name" value="PROTEIN YCEI"/>
    <property type="match status" value="1"/>
</dbReference>
<organism evidence="3">
    <name type="scientific">uncultured Aureispira sp</name>
    <dbReference type="NCBI Taxonomy" id="1331704"/>
    <lineage>
        <taxon>Bacteria</taxon>
        <taxon>Pseudomonadati</taxon>
        <taxon>Bacteroidota</taxon>
        <taxon>Saprospiria</taxon>
        <taxon>Saprospirales</taxon>
        <taxon>Saprospiraceae</taxon>
        <taxon>Aureispira</taxon>
        <taxon>environmental samples</taxon>
    </lineage>
</organism>
<accession>A0A6S6SUN9</accession>
<keyword evidence="1" id="KW-0732">Signal</keyword>
<proteinExistence type="predicted"/>
<protein>
    <submittedName>
        <fullName evidence="3">Polyisoprenoid-binding protein</fullName>
    </submittedName>
</protein>
<dbReference type="Gene3D" id="2.40.128.110">
    <property type="entry name" value="Lipid/polyisoprenoid-binding, YceI-like"/>
    <property type="match status" value="1"/>
</dbReference>
<feature type="chain" id="PRO_5028297462" evidence="1">
    <location>
        <begin position="21"/>
        <end position="200"/>
    </location>
</feature>
<name>A0A6S6SUN9_9BACT</name>
<dbReference type="InterPro" id="IPR036761">
    <property type="entry name" value="TTHA0802/YceI-like_sf"/>
</dbReference>
<gene>
    <name evidence="3" type="ORF">HELGO_WM38698</name>
</gene>
<dbReference type="InterPro" id="IPR007372">
    <property type="entry name" value="Lipid/polyisoprenoid-bd_YceI"/>
</dbReference>
<evidence type="ECO:0000256" key="1">
    <source>
        <dbReference type="SAM" id="SignalP"/>
    </source>
</evidence>
<sequence>MKNILFTAFLLFSATLFTQAQEAAKATKSVTYNVDAMHSSLVFSVGYKLSDFHGSFGEIAGKAVLTDAKDFSTAAVEFTVQIASINTNSEGRDGHLQGERYFNAEKAATATFKSTYIKPTGPNTYAMTGDLMIAGTTLSQTVIVEVKGQGIVEGKGGKKSDLMGIKATFNFNRSNFGIKGGLPSIADNVEITAALSLEKE</sequence>